<keyword evidence="12" id="KW-0326">Glycosidase</keyword>
<dbReference type="InterPro" id="IPR050288">
    <property type="entry name" value="Cellulose_deg_GH3"/>
</dbReference>
<keyword evidence="7 14" id="KW-0732">Signal</keyword>
<evidence type="ECO:0000313" key="17">
    <source>
        <dbReference type="EMBL" id="AKN57008.1"/>
    </source>
</evidence>
<dbReference type="PANTHER" id="PTHR42715:SF28">
    <property type="entry name" value="BETA-GLUCOSIDASE L-RELATED"/>
    <property type="match status" value="1"/>
</dbReference>
<dbReference type="GO" id="GO:0008422">
    <property type="term" value="F:beta-glucosidase activity"/>
    <property type="evidence" value="ECO:0007669"/>
    <property type="project" value="UniProtKB-EC"/>
</dbReference>
<evidence type="ECO:0000259" key="15">
    <source>
        <dbReference type="Pfam" id="PF00933"/>
    </source>
</evidence>
<evidence type="ECO:0000256" key="1">
    <source>
        <dbReference type="ARBA" id="ARBA00000448"/>
    </source>
</evidence>
<evidence type="ECO:0000256" key="8">
    <source>
        <dbReference type="ARBA" id="ARBA00022801"/>
    </source>
</evidence>
<dbReference type="GO" id="GO:0030245">
    <property type="term" value="P:cellulose catabolic process"/>
    <property type="evidence" value="ECO:0007669"/>
    <property type="project" value="UniProtKB-KW"/>
</dbReference>
<dbReference type="FunFam" id="3.20.20.300:FF:000002">
    <property type="entry name" value="Probable beta-glucosidase"/>
    <property type="match status" value="1"/>
</dbReference>
<dbReference type="InterPro" id="IPR036962">
    <property type="entry name" value="Glyco_hydro_3_N_sf"/>
</dbReference>
<name>A0A0H4B450_SCHCO</name>
<dbReference type="EMBL" id="KR138446">
    <property type="protein sequence ID" value="AKN57008.1"/>
    <property type="molecule type" value="mRNA"/>
</dbReference>
<dbReference type="EC" id="3.2.1.21" evidence="5"/>
<organism evidence="17">
    <name type="scientific">Schizophyllum commune</name>
    <name type="common">Split gill fungus</name>
    <dbReference type="NCBI Taxonomy" id="5334"/>
    <lineage>
        <taxon>Eukaryota</taxon>
        <taxon>Fungi</taxon>
        <taxon>Dikarya</taxon>
        <taxon>Basidiomycota</taxon>
        <taxon>Agaricomycotina</taxon>
        <taxon>Agaricomycetes</taxon>
        <taxon>Agaricomycetidae</taxon>
        <taxon>Agaricales</taxon>
        <taxon>Schizophyllaceae</taxon>
        <taxon>Schizophyllum</taxon>
    </lineage>
</organism>
<evidence type="ECO:0000256" key="9">
    <source>
        <dbReference type="ARBA" id="ARBA00023001"/>
    </source>
</evidence>
<dbReference type="Gene3D" id="3.20.20.300">
    <property type="entry name" value="Glycoside hydrolase, family 3, N-terminal domain"/>
    <property type="match status" value="1"/>
</dbReference>
<dbReference type="GO" id="GO:0005576">
    <property type="term" value="C:extracellular region"/>
    <property type="evidence" value="ECO:0007669"/>
    <property type="project" value="UniProtKB-SubCell"/>
</dbReference>
<dbReference type="InterPro" id="IPR002772">
    <property type="entry name" value="Glyco_hydro_3_C"/>
</dbReference>
<keyword evidence="10" id="KW-0325">Glycoprotein</keyword>
<evidence type="ECO:0000256" key="6">
    <source>
        <dbReference type="ARBA" id="ARBA00022525"/>
    </source>
</evidence>
<feature type="signal peptide" evidence="14">
    <location>
        <begin position="1"/>
        <end position="18"/>
    </location>
</feature>
<dbReference type="Gene3D" id="3.40.50.1700">
    <property type="entry name" value="Glycoside hydrolase family 3 C-terminal domain"/>
    <property type="match status" value="1"/>
</dbReference>
<evidence type="ECO:0000256" key="7">
    <source>
        <dbReference type="ARBA" id="ARBA00022729"/>
    </source>
</evidence>
<dbReference type="PANTHER" id="PTHR42715">
    <property type="entry name" value="BETA-GLUCOSIDASE"/>
    <property type="match status" value="1"/>
</dbReference>
<dbReference type="InterPro" id="IPR001764">
    <property type="entry name" value="Glyco_hydro_3_N"/>
</dbReference>
<dbReference type="Pfam" id="PF00933">
    <property type="entry name" value="Glyco_hydro_3"/>
    <property type="match status" value="1"/>
</dbReference>
<dbReference type="SUPFAM" id="SSF52279">
    <property type="entry name" value="Beta-D-glucan exohydrolase, C-terminal domain"/>
    <property type="match status" value="1"/>
</dbReference>
<evidence type="ECO:0000256" key="11">
    <source>
        <dbReference type="ARBA" id="ARBA00023277"/>
    </source>
</evidence>
<keyword evidence="9" id="KW-0136">Cellulose degradation</keyword>
<reference evidence="17" key="1">
    <citation type="submission" date="2015-04" db="EMBL/GenBank/DDBJ databases">
        <title>Transcriptional analysis of genes encoding beta-glucosidase from the wood-degrading fungus Schizophyllum commune KUC9397.</title>
        <authorList>
            <person name="Lee Y.M."/>
            <person name="Lee H."/>
            <person name="Kim G.-H."/>
            <person name="Kim J.-J."/>
        </authorList>
    </citation>
    <scope>NUCLEOTIDE SEQUENCE</scope>
    <source>
        <strain evidence="17">KUC9397</strain>
    </source>
</reference>
<accession>A0A0H4B450</accession>
<evidence type="ECO:0000259" key="16">
    <source>
        <dbReference type="Pfam" id="PF01915"/>
    </source>
</evidence>
<comment type="catalytic activity">
    <reaction evidence="1">
        <text>Hydrolysis of terminal, non-reducing beta-D-glucosyl residues with release of beta-D-glucose.</text>
        <dbReference type="EC" id="3.2.1.21"/>
    </reaction>
</comment>
<evidence type="ECO:0000256" key="10">
    <source>
        <dbReference type="ARBA" id="ARBA00023180"/>
    </source>
</evidence>
<dbReference type="PRINTS" id="PR00133">
    <property type="entry name" value="GLHYDRLASE3"/>
</dbReference>
<keyword evidence="13" id="KW-0624">Polysaccharide degradation</keyword>
<dbReference type="Pfam" id="PF01915">
    <property type="entry name" value="Glyco_hydro_3_C"/>
    <property type="match status" value="1"/>
</dbReference>
<dbReference type="VEuPathDB" id="FungiDB:SCHCODRAFT_013228"/>
<evidence type="ECO:0000256" key="12">
    <source>
        <dbReference type="ARBA" id="ARBA00023295"/>
    </source>
</evidence>
<dbReference type="AlphaFoldDB" id="A0A0H4B450"/>
<comment type="pathway">
    <text evidence="3">Glycan metabolism; cellulose degradation.</text>
</comment>
<evidence type="ECO:0000256" key="4">
    <source>
        <dbReference type="ARBA" id="ARBA00005336"/>
    </source>
</evidence>
<keyword evidence="6" id="KW-0964">Secreted</keyword>
<dbReference type="SUPFAM" id="SSF51445">
    <property type="entry name" value="(Trans)glycosidases"/>
    <property type="match status" value="1"/>
</dbReference>
<feature type="chain" id="PRO_5005205464" description="beta-glucosidase" evidence="14">
    <location>
        <begin position="19"/>
        <end position="549"/>
    </location>
</feature>
<protein>
    <recommendedName>
        <fullName evidence="5">beta-glucosidase</fullName>
        <ecNumber evidence="5">3.2.1.21</ecNumber>
    </recommendedName>
</protein>
<evidence type="ECO:0000256" key="13">
    <source>
        <dbReference type="ARBA" id="ARBA00023326"/>
    </source>
</evidence>
<evidence type="ECO:0000256" key="14">
    <source>
        <dbReference type="SAM" id="SignalP"/>
    </source>
</evidence>
<dbReference type="InterPro" id="IPR017853">
    <property type="entry name" value="GH"/>
</dbReference>
<feature type="domain" description="Glycoside hydrolase family 3 C-terminal" evidence="16">
    <location>
        <begin position="435"/>
        <end position="541"/>
    </location>
</feature>
<feature type="domain" description="Glycoside hydrolase family 3 N-terminal" evidence="15">
    <location>
        <begin position="156"/>
        <end position="387"/>
    </location>
</feature>
<comment type="subcellular location">
    <subcellularLocation>
        <location evidence="2">Secreted</location>
    </subcellularLocation>
</comment>
<evidence type="ECO:0000256" key="5">
    <source>
        <dbReference type="ARBA" id="ARBA00012744"/>
    </source>
</evidence>
<sequence length="549" mass="56893">MRPAVFLRVLALGGAALAAPTESASATSATDPSATFAFSAVSATSASASASSVSLSISASAVSSAGSASASASATASASVSATSSKPSSSGTPKIPTPVLNDEWSAAYAKASDAVAQLSLQEKVDIATGIGWMNGPCVGNTPAVPTIDYPSLCLQDSPMGVRYASEVSAFPAGVNTAATFNRTLIRARGVALGEEFRGKGIHVYLGPDMNIMRTAAGGRNWEGFGADPYLSGEASYETIIGVQSVGVQGSAKHFINNDQEHFRESSSSNVDDRAQHEIYLAPFLKSAQANVASFMCSYNQINGSWSCENDKMLNDIVKGEWGYPGYIQSDWGATHSTLAVNFGLDMTMPGDITFGSNTTYFGQALIDAVNSGDVPEDRVSDMALRILAAWYLLGQDEGYPETNIWAWDLNDPRNLHVDVQADHASLIREIADASTILLKNENGTLPLSAPGSIAIIGNGAGNNSQGINGCVDRSCNDGVLAVGWGSGTAEFPYLITPLDAITARAAEDGTTVTSSLSDSDTDRAAEIAAAADVAIVFISSDSGGRISHC</sequence>
<proteinExistence type="evidence at transcript level"/>
<keyword evidence="11" id="KW-0119">Carbohydrate metabolism</keyword>
<evidence type="ECO:0000256" key="3">
    <source>
        <dbReference type="ARBA" id="ARBA00004987"/>
    </source>
</evidence>
<comment type="similarity">
    <text evidence="4">Belongs to the glycosyl hydrolase 3 family.</text>
</comment>
<evidence type="ECO:0000256" key="2">
    <source>
        <dbReference type="ARBA" id="ARBA00004613"/>
    </source>
</evidence>
<dbReference type="InterPro" id="IPR036881">
    <property type="entry name" value="Glyco_hydro_3_C_sf"/>
</dbReference>
<keyword evidence="8" id="KW-0378">Hydrolase</keyword>